<dbReference type="STRING" id="396588.Tgr7_1395"/>
<dbReference type="Proteomes" id="UP000002383">
    <property type="component" value="Chromosome"/>
</dbReference>
<accession>B8GR60</accession>
<dbReference type="Gene3D" id="3.40.50.720">
    <property type="entry name" value="NAD(P)-binding Rossmann-like Domain"/>
    <property type="match status" value="1"/>
</dbReference>
<sequence length="248" mass="25932" precursor="true">MTRTALITGAAGGLGQAATTMLQSRGWRVAGVSRDAARLSGTSEQFLPIQADVSTGAGAEQALAACMEAFGAPPDALIHAVGSTLLAPLHRTDEDTYRQTLAANLDSAFFTLRAYVQAALKAKRPGKVVLVSSVVARVGVSNHEAIAMAKGGIEALVRSAAATYSPQGIRINAIAPGLTRTPATERLFSAQTAEEQIRAQYPLGRYGAAEDLARAACWLVSEEADWITGQVLPVDGGFTAVRPMVRAR</sequence>
<evidence type="ECO:0000313" key="3">
    <source>
        <dbReference type="EMBL" id="ACL72480.1"/>
    </source>
</evidence>
<dbReference type="InterPro" id="IPR002347">
    <property type="entry name" value="SDR_fam"/>
</dbReference>
<name>B8GR60_THISH</name>
<keyword evidence="2" id="KW-0560">Oxidoreductase</keyword>
<dbReference type="eggNOG" id="COG1028">
    <property type="taxonomic scope" value="Bacteria"/>
</dbReference>
<dbReference type="RefSeq" id="WP_012637963.1">
    <property type="nucleotide sequence ID" value="NC_011901.1"/>
</dbReference>
<protein>
    <submittedName>
        <fullName evidence="3">Short-chain dehydrogenase/reductase SDR</fullName>
    </submittedName>
</protein>
<dbReference type="EMBL" id="CP001339">
    <property type="protein sequence ID" value="ACL72480.1"/>
    <property type="molecule type" value="Genomic_DNA"/>
</dbReference>
<dbReference type="PANTHER" id="PTHR42760">
    <property type="entry name" value="SHORT-CHAIN DEHYDROGENASES/REDUCTASES FAMILY MEMBER"/>
    <property type="match status" value="1"/>
</dbReference>
<evidence type="ECO:0000313" key="4">
    <source>
        <dbReference type="Proteomes" id="UP000002383"/>
    </source>
</evidence>
<evidence type="ECO:0000256" key="2">
    <source>
        <dbReference type="ARBA" id="ARBA00023002"/>
    </source>
</evidence>
<organism evidence="3 4">
    <name type="scientific">Thioalkalivibrio sulfidiphilus (strain HL-EbGR7)</name>
    <dbReference type="NCBI Taxonomy" id="396588"/>
    <lineage>
        <taxon>Bacteria</taxon>
        <taxon>Pseudomonadati</taxon>
        <taxon>Pseudomonadota</taxon>
        <taxon>Gammaproteobacteria</taxon>
        <taxon>Chromatiales</taxon>
        <taxon>Ectothiorhodospiraceae</taxon>
        <taxon>Thioalkalivibrio</taxon>
    </lineage>
</organism>
<dbReference type="PRINTS" id="PR00081">
    <property type="entry name" value="GDHRDH"/>
</dbReference>
<gene>
    <name evidence="3" type="ordered locus">Tgr7_1395</name>
</gene>
<comment type="similarity">
    <text evidence="1">Belongs to the short-chain dehydrogenases/reductases (SDR) family.</text>
</comment>
<evidence type="ECO:0000256" key="1">
    <source>
        <dbReference type="ARBA" id="ARBA00006484"/>
    </source>
</evidence>
<proteinExistence type="inferred from homology"/>
<dbReference type="InterPro" id="IPR036291">
    <property type="entry name" value="NAD(P)-bd_dom_sf"/>
</dbReference>
<dbReference type="PANTHER" id="PTHR42760:SF133">
    <property type="entry name" value="3-OXOACYL-[ACYL-CARRIER-PROTEIN] REDUCTASE"/>
    <property type="match status" value="1"/>
</dbReference>
<dbReference type="CDD" id="cd05233">
    <property type="entry name" value="SDR_c"/>
    <property type="match status" value="1"/>
</dbReference>
<reference evidence="3 4" key="1">
    <citation type="journal article" date="2011" name="Stand. Genomic Sci.">
        <title>Complete genome sequence of 'Thioalkalivibrio sulfidophilus' HL-EbGr7.</title>
        <authorList>
            <person name="Muyzer G."/>
            <person name="Sorokin D.Y."/>
            <person name="Mavromatis K."/>
            <person name="Lapidus A."/>
            <person name="Clum A."/>
            <person name="Ivanova N."/>
            <person name="Pati A."/>
            <person name="d'Haeseleer P."/>
            <person name="Woyke T."/>
            <person name="Kyrpides N.C."/>
        </authorList>
    </citation>
    <scope>NUCLEOTIDE SEQUENCE [LARGE SCALE GENOMIC DNA]</scope>
    <source>
        <strain evidence="3 4">HL-EbGR7</strain>
    </source>
</reference>
<dbReference type="HOGENOM" id="CLU_010194_1_2_6"/>
<dbReference type="FunFam" id="3.40.50.720:FF:000084">
    <property type="entry name" value="Short-chain dehydrogenase reductase"/>
    <property type="match status" value="1"/>
</dbReference>
<dbReference type="OrthoDB" id="9814396at2"/>
<keyword evidence="4" id="KW-1185">Reference proteome</keyword>
<dbReference type="SUPFAM" id="SSF51735">
    <property type="entry name" value="NAD(P)-binding Rossmann-fold domains"/>
    <property type="match status" value="1"/>
</dbReference>
<dbReference type="GO" id="GO:0006633">
    <property type="term" value="P:fatty acid biosynthetic process"/>
    <property type="evidence" value="ECO:0007669"/>
    <property type="project" value="TreeGrafter"/>
</dbReference>
<dbReference type="GO" id="GO:0016616">
    <property type="term" value="F:oxidoreductase activity, acting on the CH-OH group of donors, NAD or NADP as acceptor"/>
    <property type="evidence" value="ECO:0007669"/>
    <property type="project" value="TreeGrafter"/>
</dbReference>
<dbReference type="KEGG" id="tgr:Tgr7_1395"/>
<dbReference type="GO" id="GO:0048038">
    <property type="term" value="F:quinone binding"/>
    <property type="evidence" value="ECO:0007669"/>
    <property type="project" value="TreeGrafter"/>
</dbReference>
<dbReference type="Pfam" id="PF13561">
    <property type="entry name" value="adh_short_C2"/>
    <property type="match status" value="1"/>
</dbReference>
<dbReference type="AlphaFoldDB" id="B8GR60"/>